<name>A0A3L7DUE6_9GAMM</name>
<dbReference type="RefSeq" id="WP_117957684.1">
    <property type="nucleotide sequence ID" value="NZ_QRAN01000052.1"/>
</dbReference>
<comment type="caution">
    <text evidence="1">The sequence shown here is derived from an EMBL/GenBank/DDBJ whole genome shotgun (WGS) entry which is preliminary data.</text>
</comment>
<dbReference type="InterPro" id="IPR010260">
    <property type="entry name" value="AlpA"/>
</dbReference>
<reference evidence="1 2" key="1">
    <citation type="submission" date="2018-07" db="EMBL/GenBank/DDBJ databases">
        <title>Halioglobus sp. genome submission.</title>
        <authorList>
            <person name="Ye M.-Q."/>
            <person name="Du Z.-J."/>
        </authorList>
    </citation>
    <scope>NUCLEOTIDE SEQUENCE [LARGE SCALE GENOMIC DNA]</scope>
    <source>
        <strain evidence="1 2">U0301</strain>
    </source>
</reference>
<dbReference type="InterPro" id="IPR009061">
    <property type="entry name" value="DNA-bd_dom_put_sf"/>
</dbReference>
<keyword evidence="2" id="KW-1185">Reference proteome</keyword>
<dbReference type="Proteomes" id="UP000265509">
    <property type="component" value="Unassembled WGS sequence"/>
</dbReference>
<protein>
    <submittedName>
        <fullName evidence="1">AlpA family phage regulatory protein</fullName>
    </submittedName>
</protein>
<evidence type="ECO:0000313" key="1">
    <source>
        <dbReference type="EMBL" id="RLQ20149.1"/>
    </source>
</evidence>
<dbReference type="AlphaFoldDB" id="A0A3L7DUE6"/>
<organism evidence="1 2">
    <name type="scientific">Seongchinamella sediminis</name>
    <dbReference type="NCBI Taxonomy" id="2283635"/>
    <lineage>
        <taxon>Bacteria</taxon>
        <taxon>Pseudomonadati</taxon>
        <taxon>Pseudomonadota</taxon>
        <taxon>Gammaproteobacteria</taxon>
        <taxon>Cellvibrionales</taxon>
        <taxon>Halieaceae</taxon>
        <taxon>Seongchinamella</taxon>
    </lineage>
</organism>
<accession>A0A3L7DUE6</accession>
<dbReference type="OrthoDB" id="5298532at2"/>
<dbReference type="Gene3D" id="1.10.238.160">
    <property type="match status" value="1"/>
</dbReference>
<dbReference type="EMBL" id="QRAN01000052">
    <property type="protein sequence ID" value="RLQ20149.1"/>
    <property type="molecule type" value="Genomic_DNA"/>
</dbReference>
<dbReference type="Pfam" id="PF05930">
    <property type="entry name" value="Phage_AlpA"/>
    <property type="match status" value="1"/>
</dbReference>
<proteinExistence type="predicted"/>
<evidence type="ECO:0000313" key="2">
    <source>
        <dbReference type="Proteomes" id="UP000265509"/>
    </source>
</evidence>
<gene>
    <name evidence="1" type="ORF">DWB85_19225</name>
</gene>
<dbReference type="SUPFAM" id="SSF46955">
    <property type="entry name" value="Putative DNA-binding domain"/>
    <property type="match status" value="1"/>
</dbReference>
<sequence>MKNIQNSHASPGKSSELPAFISIKQLQAMLGGKSRSTINRWRNDGHLPPPIQIGANTVVWPLEEILQWRDSLIHGGA</sequence>